<name>A0A0R3UJH0_MESCO</name>
<feature type="region of interest" description="Disordered" evidence="1">
    <location>
        <begin position="1"/>
        <end position="23"/>
    </location>
</feature>
<reference evidence="4" key="2">
    <citation type="submission" date="2019-11" db="UniProtKB">
        <authorList>
            <consortium name="WormBaseParasite"/>
        </authorList>
    </citation>
    <scope>IDENTIFICATION</scope>
</reference>
<evidence type="ECO:0000256" key="1">
    <source>
        <dbReference type="SAM" id="MobiDB-lite"/>
    </source>
</evidence>
<organism evidence="2 3">
    <name type="scientific">Mesocestoides corti</name>
    <name type="common">Flatworm</name>
    <dbReference type="NCBI Taxonomy" id="53468"/>
    <lineage>
        <taxon>Eukaryota</taxon>
        <taxon>Metazoa</taxon>
        <taxon>Spiralia</taxon>
        <taxon>Lophotrochozoa</taxon>
        <taxon>Platyhelminthes</taxon>
        <taxon>Cestoda</taxon>
        <taxon>Eucestoda</taxon>
        <taxon>Cyclophyllidea</taxon>
        <taxon>Mesocestoididae</taxon>
        <taxon>Mesocestoides</taxon>
    </lineage>
</organism>
<dbReference type="EMBL" id="UXSR01005391">
    <property type="protein sequence ID" value="VDD81653.1"/>
    <property type="molecule type" value="Genomic_DNA"/>
</dbReference>
<gene>
    <name evidence="2" type="ORF">MCOS_LOCUS7656</name>
</gene>
<evidence type="ECO:0000313" key="4">
    <source>
        <dbReference type="WBParaSite" id="MCU_004243-RA"/>
    </source>
</evidence>
<dbReference type="AlphaFoldDB" id="A0A0R3UJH0"/>
<proteinExistence type="predicted"/>
<keyword evidence="3" id="KW-1185">Reference proteome</keyword>
<dbReference type="WBParaSite" id="MCU_004243-RA">
    <property type="protein sequence ID" value="MCU_004243-RA"/>
    <property type="gene ID" value="MCU_004243"/>
</dbReference>
<evidence type="ECO:0000313" key="3">
    <source>
        <dbReference type="Proteomes" id="UP000267029"/>
    </source>
</evidence>
<reference evidence="2 3" key="1">
    <citation type="submission" date="2018-10" db="EMBL/GenBank/DDBJ databases">
        <authorList>
            <consortium name="Pathogen Informatics"/>
        </authorList>
    </citation>
    <scope>NUCLEOTIDE SEQUENCE [LARGE SCALE GENOMIC DNA]</scope>
</reference>
<sequence length="137" mass="15747">MNEPNSSHRCPPCKEQKKPRKPKALPCVWPPLRDVLRGISNYGDSNIVVTRRDYFAQPRKRVEWQEREVNTAKLVKSGVCGTAEREVKSIRPALLTFRKERMRQQMLADEALLNELLSKKMGCRLASSHVLPRPKGI</sequence>
<dbReference type="Proteomes" id="UP000267029">
    <property type="component" value="Unassembled WGS sequence"/>
</dbReference>
<evidence type="ECO:0000313" key="2">
    <source>
        <dbReference type="EMBL" id="VDD81653.1"/>
    </source>
</evidence>
<accession>A0A0R3UJH0</accession>
<protein>
    <submittedName>
        <fullName evidence="4">ALMS motif domain-containing protein</fullName>
    </submittedName>
</protein>